<evidence type="ECO:0000313" key="3">
    <source>
        <dbReference type="Proteomes" id="UP001430848"/>
    </source>
</evidence>
<reference evidence="2 3" key="1">
    <citation type="submission" date="2024-02" db="EMBL/GenBank/DDBJ databases">
        <title>De novo assembly and annotation of 12 fungi associated with fruit tree decline syndrome in Ontario, Canada.</title>
        <authorList>
            <person name="Sulman M."/>
            <person name="Ellouze W."/>
            <person name="Ilyukhin E."/>
        </authorList>
    </citation>
    <scope>NUCLEOTIDE SEQUENCE [LARGE SCALE GENOMIC DNA]</scope>
    <source>
        <strain evidence="2 3">M169</strain>
    </source>
</reference>
<evidence type="ECO:0000313" key="2">
    <source>
        <dbReference type="EMBL" id="KAK7714828.1"/>
    </source>
</evidence>
<proteinExistence type="predicted"/>
<keyword evidence="1" id="KW-0812">Transmembrane</keyword>
<keyword evidence="1" id="KW-1133">Transmembrane helix</keyword>
<protein>
    <submittedName>
        <fullName evidence="2">Uncharacterized protein</fullName>
    </submittedName>
</protein>
<organism evidence="2 3">
    <name type="scientific">Diaporthe eres</name>
    <name type="common">Phomopsis oblonga</name>
    <dbReference type="NCBI Taxonomy" id="83184"/>
    <lineage>
        <taxon>Eukaryota</taxon>
        <taxon>Fungi</taxon>
        <taxon>Dikarya</taxon>
        <taxon>Ascomycota</taxon>
        <taxon>Pezizomycotina</taxon>
        <taxon>Sordariomycetes</taxon>
        <taxon>Sordariomycetidae</taxon>
        <taxon>Diaporthales</taxon>
        <taxon>Diaporthaceae</taxon>
        <taxon>Diaporthe</taxon>
        <taxon>Diaporthe eres species complex</taxon>
    </lineage>
</organism>
<keyword evidence="3" id="KW-1185">Reference proteome</keyword>
<name>A0ABR1NTP4_DIAER</name>
<accession>A0ABR1NTP4</accession>
<evidence type="ECO:0000256" key="1">
    <source>
        <dbReference type="SAM" id="Phobius"/>
    </source>
</evidence>
<feature type="transmembrane region" description="Helical" evidence="1">
    <location>
        <begin position="7"/>
        <end position="35"/>
    </location>
</feature>
<feature type="transmembrane region" description="Helical" evidence="1">
    <location>
        <begin position="114"/>
        <end position="138"/>
    </location>
</feature>
<gene>
    <name evidence="2" type="ORF">SLS63_011563</name>
</gene>
<sequence>MESLFYALGILLSGALIFHFLSQFSISIWLIYFIVGKMWPFMSAHQPWDPIQDKIDEAVNSTIGDALDNLPSLCGDGDLAPRRKGGFGGGGRKGGRHRQHGLCEDDGWEGDPLAMTIVSGFYVVMCLLLILWSAYIFAKVIRLGRRQQGSAIRTVLHLTANRLATPAFAAVIMLAWYLVWGSWTWFSQCRPLTNISYLNFANALMLTVPTAVFTVGWVVGTGCEIAWHIRSQRQDDIPLPNLAPLGHAFDGMFAEQAAAAAPGGGGDDTREGEMEEVEEVIAVETCGARF</sequence>
<feature type="transmembrane region" description="Helical" evidence="1">
    <location>
        <begin position="200"/>
        <end position="223"/>
    </location>
</feature>
<dbReference type="EMBL" id="JAKNSF020000112">
    <property type="protein sequence ID" value="KAK7714828.1"/>
    <property type="molecule type" value="Genomic_DNA"/>
</dbReference>
<comment type="caution">
    <text evidence="2">The sequence shown here is derived from an EMBL/GenBank/DDBJ whole genome shotgun (WGS) entry which is preliminary data.</text>
</comment>
<dbReference type="Proteomes" id="UP001430848">
    <property type="component" value="Unassembled WGS sequence"/>
</dbReference>
<keyword evidence="1" id="KW-0472">Membrane</keyword>
<feature type="transmembrane region" description="Helical" evidence="1">
    <location>
        <begin position="159"/>
        <end position="180"/>
    </location>
</feature>